<dbReference type="AlphaFoldDB" id="A0A0F9RF41"/>
<dbReference type="Pfam" id="PF00071">
    <property type="entry name" value="Ras"/>
    <property type="match status" value="1"/>
</dbReference>
<dbReference type="PRINTS" id="PR00449">
    <property type="entry name" value="RASTRNSFRMNG"/>
</dbReference>
<dbReference type="NCBIfam" id="TIGR00231">
    <property type="entry name" value="small_GTP"/>
    <property type="match status" value="1"/>
</dbReference>
<dbReference type="PROSITE" id="PS51419">
    <property type="entry name" value="RAB"/>
    <property type="match status" value="1"/>
</dbReference>
<organism evidence="3">
    <name type="scientific">marine sediment metagenome</name>
    <dbReference type="NCBI Taxonomy" id="412755"/>
    <lineage>
        <taxon>unclassified sequences</taxon>
        <taxon>metagenomes</taxon>
        <taxon>ecological metagenomes</taxon>
    </lineage>
</organism>
<dbReference type="SMART" id="SM00173">
    <property type="entry name" value="RAS"/>
    <property type="match status" value="1"/>
</dbReference>
<evidence type="ECO:0000256" key="2">
    <source>
        <dbReference type="ARBA" id="ARBA00023134"/>
    </source>
</evidence>
<keyword evidence="2" id="KW-0342">GTP-binding</keyword>
<dbReference type="GO" id="GO:0003924">
    <property type="term" value="F:GTPase activity"/>
    <property type="evidence" value="ECO:0007669"/>
    <property type="project" value="InterPro"/>
</dbReference>
<dbReference type="SMART" id="SM00174">
    <property type="entry name" value="RHO"/>
    <property type="match status" value="1"/>
</dbReference>
<proteinExistence type="predicted"/>
<dbReference type="InterPro" id="IPR027417">
    <property type="entry name" value="P-loop_NTPase"/>
</dbReference>
<keyword evidence="1" id="KW-0547">Nucleotide-binding</keyword>
<dbReference type="GO" id="GO:0005525">
    <property type="term" value="F:GTP binding"/>
    <property type="evidence" value="ECO:0007669"/>
    <property type="project" value="UniProtKB-KW"/>
</dbReference>
<evidence type="ECO:0000256" key="1">
    <source>
        <dbReference type="ARBA" id="ARBA00022741"/>
    </source>
</evidence>
<sequence>MGTFVFKIVLVGDYGVGKSTSIHRFVEDKFKASYVPTLGVQISKKNLAINEHSVELLIWDLAGQDRYLMIRQRFYTGTQGILMLYDITRKSSLDHINRWYKEVTKFTGPIPIVLIGNKIDLEDKREVFEDDVNGVLRENNIDFKYKIETSAKDGFKTNEAFQFLVTYLIEQSKPTLSTF</sequence>
<dbReference type="InterPro" id="IPR005225">
    <property type="entry name" value="Small_GTP-bd"/>
</dbReference>
<accession>A0A0F9RF41</accession>
<dbReference type="SUPFAM" id="SSF52540">
    <property type="entry name" value="P-loop containing nucleoside triphosphate hydrolases"/>
    <property type="match status" value="1"/>
</dbReference>
<dbReference type="EMBL" id="LAZR01003672">
    <property type="protein sequence ID" value="KKN15838.1"/>
    <property type="molecule type" value="Genomic_DNA"/>
</dbReference>
<name>A0A0F9RF41_9ZZZZ</name>
<reference evidence="3" key="1">
    <citation type="journal article" date="2015" name="Nature">
        <title>Complex archaea that bridge the gap between prokaryotes and eukaryotes.</title>
        <authorList>
            <person name="Spang A."/>
            <person name="Saw J.H."/>
            <person name="Jorgensen S.L."/>
            <person name="Zaremba-Niedzwiedzka K."/>
            <person name="Martijn J."/>
            <person name="Lind A.E."/>
            <person name="van Eijk R."/>
            <person name="Schleper C."/>
            <person name="Guy L."/>
            <person name="Ettema T.J."/>
        </authorList>
    </citation>
    <scope>NUCLEOTIDE SEQUENCE</scope>
</reference>
<dbReference type="PROSITE" id="PS51420">
    <property type="entry name" value="RHO"/>
    <property type="match status" value="1"/>
</dbReference>
<dbReference type="SMART" id="SM00176">
    <property type="entry name" value="RAN"/>
    <property type="match status" value="1"/>
</dbReference>
<dbReference type="CDD" id="cd00154">
    <property type="entry name" value="Rab"/>
    <property type="match status" value="1"/>
</dbReference>
<dbReference type="FunFam" id="3.40.50.300:FF:001329">
    <property type="entry name" value="Small GTP-binding protein, putative"/>
    <property type="match status" value="1"/>
</dbReference>
<dbReference type="InterPro" id="IPR001806">
    <property type="entry name" value="Small_GTPase"/>
</dbReference>
<dbReference type="Gene3D" id="3.40.50.300">
    <property type="entry name" value="P-loop containing nucleotide triphosphate hydrolases"/>
    <property type="match status" value="1"/>
</dbReference>
<dbReference type="InterPro" id="IPR050227">
    <property type="entry name" value="Rab"/>
</dbReference>
<comment type="caution">
    <text evidence="3">The sequence shown here is derived from an EMBL/GenBank/DDBJ whole genome shotgun (WGS) entry which is preliminary data.</text>
</comment>
<evidence type="ECO:0000313" key="3">
    <source>
        <dbReference type="EMBL" id="KKN15838.1"/>
    </source>
</evidence>
<gene>
    <name evidence="3" type="ORF">LCGC14_0981930</name>
</gene>
<dbReference type="PANTHER" id="PTHR47977">
    <property type="entry name" value="RAS-RELATED PROTEIN RAB"/>
    <property type="match status" value="1"/>
</dbReference>
<evidence type="ECO:0008006" key="4">
    <source>
        <dbReference type="Google" id="ProtNLM"/>
    </source>
</evidence>
<dbReference type="SMART" id="SM00175">
    <property type="entry name" value="RAB"/>
    <property type="match status" value="1"/>
</dbReference>
<dbReference type="PROSITE" id="PS51421">
    <property type="entry name" value="RAS"/>
    <property type="match status" value="1"/>
</dbReference>
<protein>
    <recommendedName>
        <fullName evidence="4">GTP-binding protein</fullName>
    </recommendedName>
</protein>